<keyword evidence="5" id="KW-1185">Reference proteome</keyword>
<accession>A0A4V1KJ22</accession>
<name>A0A4V1KJ22_9HYPH</name>
<organism evidence="4 5">
    <name type="scientific">Hansschlegelia zhihuaiae</name>
    <dbReference type="NCBI Taxonomy" id="405005"/>
    <lineage>
        <taxon>Bacteria</taxon>
        <taxon>Pseudomonadati</taxon>
        <taxon>Pseudomonadota</taxon>
        <taxon>Alphaproteobacteria</taxon>
        <taxon>Hyphomicrobiales</taxon>
        <taxon>Methylopilaceae</taxon>
        <taxon>Hansschlegelia</taxon>
    </lineage>
</organism>
<comment type="caution">
    <text evidence="4">The sequence shown here is derived from an EMBL/GenBank/DDBJ whole genome shotgun (WGS) entry which is preliminary data.</text>
</comment>
<dbReference type="PANTHER" id="PTHR36577">
    <property type="entry name" value="DUF521 DOMAIN PROTEIN (AFU_ORTHOLOGUE AFUA_6G00490)"/>
    <property type="match status" value="1"/>
</dbReference>
<evidence type="ECO:0000256" key="2">
    <source>
        <dbReference type="ARBA" id="ARBA00023239"/>
    </source>
</evidence>
<evidence type="ECO:0000313" key="4">
    <source>
        <dbReference type="EMBL" id="RXF72682.1"/>
    </source>
</evidence>
<evidence type="ECO:0000256" key="1">
    <source>
        <dbReference type="ARBA" id="ARBA00023004"/>
    </source>
</evidence>
<feature type="domain" description="Phosphomevalonate dehydratase large subunit-like" evidence="3">
    <location>
        <begin position="7"/>
        <end position="410"/>
    </location>
</feature>
<dbReference type="PANTHER" id="PTHR36577:SF3">
    <property type="entry name" value="DUF521 DOMAIN PROTEIN (AFU_ORTHOLOGUE AFUA_6G00490)"/>
    <property type="match status" value="1"/>
</dbReference>
<dbReference type="InterPro" id="IPR007506">
    <property type="entry name" value="PMDh-L-like_dom"/>
</dbReference>
<dbReference type="Pfam" id="PF04412">
    <property type="entry name" value="AcnX"/>
    <property type="match status" value="1"/>
</dbReference>
<protein>
    <submittedName>
        <fullName evidence="4">DUF521 domain-containing protein</fullName>
    </submittedName>
</protein>
<evidence type="ECO:0000313" key="5">
    <source>
        <dbReference type="Proteomes" id="UP000289708"/>
    </source>
</evidence>
<dbReference type="EMBL" id="RYFI01000013">
    <property type="protein sequence ID" value="RXF72682.1"/>
    <property type="molecule type" value="Genomic_DNA"/>
</dbReference>
<sequence>MAKTDLRLTVEEDAMLAGEQGELVQWAIRMQVDVGRFFGADRLVPVTSAHMVGDMEVMGEPGLALLQKIAHGAARFRVPMTTNARCVDFAAAERLLQDPGMVCKEKELIAAIRTIGAIQTDTCINYQSVYQPHFGEHVAWGDTGTVIYANSVLGARSNFESGPAAFAAGITGRTPRYGFHVPEQRRGTVLVELSAELEDLADWGALGAVVGRQCNDYWQVPVIDGAKPGSVTSDRMKHLGASLASYGSLAMFHMVGVTPEAASVDAAFAGREPKQTIKVDDAAIADVYASYPADRDEIDLVVLTGPQLSLFEIKLVAELLDGRSVHGNTRFIITTNQMNHAAATALGYVPAIERAGGMVLVGVCFYLMGADVMRERFGWRNVLTNSAKLANIIGGYRYHPIFRRTRDCVEAAVAGRLQS</sequence>
<keyword evidence="2" id="KW-0456">Lyase</keyword>
<dbReference type="OrthoDB" id="1550274at2"/>
<dbReference type="Proteomes" id="UP000289708">
    <property type="component" value="Unassembled WGS sequence"/>
</dbReference>
<evidence type="ECO:0000259" key="3">
    <source>
        <dbReference type="Pfam" id="PF04412"/>
    </source>
</evidence>
<dbReference type="GO" id="GO:0016829">
    <property type="term" value="F:lyase activity"/>
    <property type="evidence" value="ECO:0007669"/>
    <property type="project" value="UniProtKB-KW"/>
</dbReference>
<dbReference type="RefSeq" id="WP_128778108.1">
    <property type="nucleotide sequence ID" value="NZ_RYFI01000013.1"/>
</dbReference>
<gene>
    <name evidence="4" type="ORF">EK403_14045</name>
</gene>
<proteinExistence type="predicted"/>
<dbReference type="AlphaFoldDB" id="A0A4V1KJ22"/>
<reference evidence="4 5" key="1">
    <citation type="submission" date="2018-12" db="EMBL/GenBank/DDBJ databases">
        <title>bacterium Hansschlegelia zhihuaiae S113.</title>
        <authorList>
            <person name="He J."/>
        </authorList>
    </citation>
    <scope>NUCLEOTIDE SEQUENCE [LARGE SCALE GENOMIC DNA]</scope>
    <source>
        <strain evidence="4 5">S 113</strain>
    </source>
</reference>
<keyword evidence="1" id="KW-0408">Iron</keyword>